<dbReference type="AlphaFoldDB" id="A0AAW2JUJ6"/>
<dbReference type="Gene3D" id="2.60.40.1820">
    <property type="match status" value="1"/>
</dbReference>
<sequence length="225" mass="24721">MYANTDSPSPQTHSFFNISVSTNTYTSNSRESRQRSEVAVPSAMSKGEGQRSSKKCLAYIAAFVVFQTAIILVFALTVMKVKSPKVRFNAMAVESFSSNNNNNSTSINMRLLAQVTIKNTNFGHFKYQNSTLSILYNGVQVGEVVVPRGCASARKTRKFNISVDVSSEGLSGNDINSGVLRLSSRGKVSGKVHLMKVIKRNKSGEMKCDWSINLATRQVEDLNCN</sequence>
<reference evidence="4" key="1">
    <citation type="submission" date="2020-06" db="EMBL/GenBank/DDBJ databases">
        <authorList>
            <person name="Li T."/>
            <person name="Hu X."/>
            <person name="Zhang T."/>
            <person name="Song X."/>
            <person name="Zhang H."/>
            <person name="Dai N."/>
            <person name="Sheng W."/>
            <person name="Hou X."/>
            <person name="Wei L."/>
        </authorList>
    </citation>
    <scope>NUCLEOTIDE SEQUENCE</scope>
    <source>
        <strain evidence="4">G02</strain>
        <tissue evidence="4">Leaf</tissue>
    </source>
</reference>
<gene>
    <name evidence="4" type="ORF">Sradi_6809800</name>
</gene>
<keyword evidence="2" id="KW-1133">Transmembrane helix</keyword>
<dbReference type="InterPro" id="IPR055301">
    <property type="entry name" value="Lea14-like_2"/>
</dbReference>
<dbReference type="Pfam" id="PF03168">
    <property type="entry name" value="LEA_2"/>
    <property type="match status" value="1"/>
</dbReference>
<proteinExistence type="predicted"/>
<keyword evidence="2" id="KW-0812">Transmembrane</keyword>
<dbReference type="EMBL" id="JACGWJ010000032">
    <property type="protein sequence ID" value="KAL0297577.1"/>
    <property type="molecule type" value="Genomic_DNA"/>
</dbReference>
<feature type="region of interest" description="Disordered" evidence="1">
    <location>
        <begin position="26"/>
        <end position="48"/>
    </location>
</feature>
<accession>A0AAW2JUJ6</accession>
<protein>
    <submittedName>
        <fullName evidence="4">Late embryogenesis abundant protein</fullName>
    </submittedName>
</protein>
<keyword evidence="2" id="KW-0472">Membrane</keyword>
<name>A0AAW2JUJ6_SESRA</name>
<reference evidence="4" key="2">
    <citation type="journal article" date="2024" name="Plant">
        <title>Genomic evolution and insights into agronomic trait innovations of Sesamum species.</title>
        <authorList>
            <person name="Miao H."/>
            <person name="Wang L."/>
            <person name="Qu L."/>
            <person name="Liu H."/>
            <person name="Sun Y."/>
            <person name="Le M."/>
            <person name="Wang Q."/>
            <person name="Wei S."/>
            <person name="Zheng Y."/>
            <person name="Lin W."/>
            <person name="Duan Y."/>
            <person name="Cao H."/>
            <person name="Xiong S."/>
            <person name="Wang X."/>
            <person name="Wei L."/>
            <person name="Li C."/>
            <person name="Ma Q."/>
            <person name="Ju M."/>
            <person name="Zhao R."/>
            <person name="Li G."/>
            <person name="Mu C."/>
            <person name="Tian Q."/>
            <person name="Mei H."/>
            <person name="Zhang T."/>
            <person name="Gao T."/>
            <person name="Zhang H."/>
        </authorList>
    </citation>
    <scope>NUCLEOTIDE SEQUENCE</scope>
    <source>
        <strain evidence="4">G02</strain>
    </source>
</reference>
<organism evidence="4">
    <name type="scientific">Sesamum radiatum</name>
    <name type="common">Black benniseed</name>
    <dbReference type="NCBI Taxonomy" id="300843"/>
    <lineage>
        <taxon>Eukaryota</taxon>
        <taxon>Viridiplantae</taxon>
        <taxon>Streptophyta</taxon>
        <taxon>Embryophyta</taxon>
        <taxon>Tracheophyta</taxon>
        <taxon>Spermatophyta</taxon>
        <taxon>Magnoliopsida</taxon>
        <taxon>eudicotyledons</taxon>
        <taxon>Gunneridae</taxon>
        <taxon>Pentapetalae</taxon>
        <taxon>asterids</taxon>
        <taxon>lamiids</taxon>
        <taxon>Lamiales</taxon>
        <taxon>Pedaliaceae</taxon>
        <taxon>Sesamum</taxon>
    </lineage>
</organism>
<feature type="domain" description="Late embryogenesis abundant protein LEA-2 subgroup" evidence="3">
    <location>
        <begin position="115"/>
        <end position="203"/>
    </location>
</feature>
<evidence type="ECO:0000256" key="1">
    <source>
        <dbReference type="SAM" id="MobiDB-lite"/>
    </source>
</evidence>
<evidence type="ECO:0000259" key="3">
    <source>
        <dbReference type="Pfam" id="PF03168"/>
    </source>
</evidence>
<dbReference type="InterPro" id="IPR004864">
    <property type="entry name" value="LEA_2"/>
</dbReference>
<evidence type="ECO:0000313" key="4">
    <source>
        <dbReference type="EMBL" id="KAL0297577.1"/>
    </source>
</evidence>
<comment type="caution">
    <text evidence="4">The sequence shown here is derived from an EMBL/GenBank/DDBJ whole genome shotgun (WGS) entry which is preliminary data.</text>
</comment>
<evidence type="ECO:0000256" key="2">
    <source>
        <dbReference type="SAM" id="Phobius"/>
    </source>
</evidence>
<dbReference type="PANTHER" id="PTHR31852">
    <property type="entry name" value="LATE EMBRYOGENESIS ABUNDANT (LEA) HYDROXYPROLINE-RICH GLYCOPROTEIN FAMILY"/>
    <property type="match status" value="1"/>
</dbReference>
<feature type="transmembrane region" description="Helical" evidence="2">
    <location>
        <begin position="56"/>
        <end position="79"/>
    </location>
</feature>